<evidence type="ECO:0000256" key="1">
    <source>
        <dbReference type="SAM" id="MobiDB-lite"/>
    </source>
</evidence>
<dbReference type="HOGENOM" id="CLU_749423_0_0_7"/>
<dbReference type="EMBL" id="AZHW01000409">
    <property type="protein sequence ID" value="ETW99720.1"/>
    <property type="molecule type" value="Genomic_DNA"/>
</dbReference>
<dbReference type="PANTHER" id="PTHR43245">
    <property type="entry name" value="BIFUNCTIONAL POLYMYXIN RESISTANCE PROTEIN ARNA"/>
    <property type="match status" value="1"/>
</dbReference>
<sequence>MKALLIGGTGPTGRHIIHGLIDRGYDVVMLNRGSRDSDAIPPSVERIVGDPHFPETLEAALGPRTFDLVIATYGRIRYVAEVVSTRTDRLITVGGAPSYRGFVVPEACVPPGMPIPTPEDAPRVETEEESHFGYLIRTTEDAVMAQHAAERMNVTHYRYPAVYGPWQVRPTTFWWAMQRCLDQRPYAVLPHGGLTISTRGYSLNMAHAVLLAVDQPEASAGQIYNCGDERQFSLAQWVGLIAEAMNWQLEIISVPEPYASPARDLMAMNNRSLHQYLDLSKICRQLGYSDRVNAPDAVRQTVQWFQDHPPDDDAYVAGLRAHYQIEDQLAEICREANARMEALPHIQSTFHHSYAHPREPGLPRDHRHR</sequence>
<comment type="caution">
    <text evidence="3">The sequence shown here is derived from an EMBL/GenBank/DDBJ whole genome shotgun (WGS) entry which is preliminary data.</text>
</comment>
<evidence type="ECO:0000313" key="4">
    <source>
        <dbReference type="Proteomes" id="UP000019141"/>
    </source>
</evidence>
<accession>W4LPP4</accession>
<protein>
    <recommendedName>
        <fullName evidence="2">NAD-dependent epimerase/dehydratase domain-containing protein</fullName>
    </recommendedName>
</protein>
<dbReference type="Gene3D" id="3.40.50.720">
    <property type="entry name" value="NAD(P)-binding Rossmann-like Domain"/>
    <property type="match status" value="1"/>
</dbReference>
<proteinExistence type="predicted"/>
<dbReference type="InterPro" id="IPR001509">
    <property type="entry name" value="Epimerase_deHydtase"/>
</dbReference>
<reference evidence="3 4" key="1">
    <citation type="journal article" date="2014" name="Nature">
        <title>An environmental bacterial taxon with a large and distinct metabolic repertoire.</title>
        <authorList>
            <person name="Wilson M.C."/>
            <person name="Mori T."/>
            <person name="Ruckert C."/>
            <person name="Uria A.R."/>
            <person name="Helf M.J."/>
            <person name="Takada K."/>
            <person name="Gernert C."/>
            <person name="Steffens U.A."/>
            <person name="Heycke N."/>
            <person name="Schmitt S."/>
            <person name="Rinke C."/>
            <person name="Helfrich E.J."/>
            <person name="Brachmann A.O."/>
            <person name="Gurgui C."/>
            <person name="Wakimoto T."/>
            <person name="Kracht M."/>
            <person name="Crusemann M."/>
            <person name="Hentschel U."/>
            <person name="Abe I."/>
            <person name="Matsunaga S."/>
            <person name="Kalinowski J."/>
            <person name="Takeyama H."/>
            <person name="Piel J."/>
        </authorList>
    </citation>
    <scope>NUCLEOTIDE SEQUENCE [LARGE SCALE GENOMIC DNA]</scope>
    <source>
        <strain evidence="4">TSY1</strain>
    </source>
</reference>
<evidence type="ECO:0000313" key="3">
    <source>
        <dbReference type="EMBL" id="ETW99720.1"/>
    </source>
</evidence>
<name>W4LPP4_ENTF1</name>
<dbReference type="InterPro" id="IPR036291">
    <property type="entry name" value="NAD(P)-bd_dom_sf"/>
</dbReference>
<organism evidence="3 4">
    <name type="scientific">Entotheonella factor</name>
    <dbReference type="NCBI Taxonomy" id="1429438"/>
    <lineage>
        <taxon>Bacteria</taxon>
        <taxon>Pseudomonadati</taxon>
        <taxon>Nitrospinota/Tectimicrobiota group</taxon>
        <taxon>Candidatus Tectimicrobiota</taxon>
        <taxon>Candidatus Entotheonellia</taxon>
        <taxon>Candidatus Entotheonellales</taxon>
        <taxon>Candidatus Entotheonellaceae</taxon>
        <taxon>Candidatus Entotheonella</taxon>
    </lineage>
</organism>
<gene>
    <name evidence="3" type="ORF">ETSY1_13945</name>
</gene>
<dbReference type="Pfam" id="PF01370">
    <property type="entry name" value="Epimerase"/>
    <property type="match status" value="1"/>
</dbReference>
<feature type="compositionally biased region" description="Basic and acidic residues" evidence="1">
    <location>
        <begin position="356"/>
        <end position="369"/>
    </location>
</feature>
<dbReference type="SUPFAM" id="SSF51735">
    <property type="entry name" value="NAD(P)-binding Rossmann-fold domains"/>
    <property type="match status" value="1"/>
</dbReference>
<evidence type="ECO:0000259" key="2">
    <source>
        <dbReference type="Pfam" id="PF01370"/>
    </source>
</evidence>
<dbReference type="Proteomes" id="UP000019141">
    <property type="component" value="Unassembled WGS sequence"/>
</dbReference>
<feature type="region of interest" description="Disordered" evidence="1">
    <location>
        <begin position="349"/>
        <end position="369"/>
    </location>
</feature>
<dbReference type="AlphaFoldDB" id="W4LPP4"/>
<keyword evidence="4" id="KW-1185">Reference proteome</keyword>
<feature type="domain" description="NAD-dependent epimerase/dehydratase" evidence="2">
    <location>
        <begin position="4"/>
        <end position="227"/>
    </location>
</feature>
<dbReference type="InterPro" id="IPR050177">
    <property type="entry name" value="Lipid_A_modif_metabolic_enz"/>
</dbReference>